<comment type="similarity">
    <text evidence="2">Belongs to the lin-54 family.</text>
</comment>
<dbReference type="KEGG" id="aqu:100636787"/>
<dbReference type="SMART" id="SM01114">
    <property type="entry name" value="CXC"/>
    <property type="match status" value="2"/>
</dbReference>
<dbReference type="InParanoid" id="A0A1X7USD6"/>
<reference evidence="7" key="1">
    <citation type="journal article" date="2010" name="Nature">
        <title>The Amphimedon queenslandica genome and the evolution of animal complexity.</title>
        <authorList>
            <person name="Srivastava M."/>
            <person name="Simakov O."/>
            <person name="Chapman J."/>
            <person name="Fahey B."/>
            <person name="Gauthier M.E."/>
            <person name="Mitros T."/>
            <person name="Richards G.S."/>
            <person name="Conaco C."/>
            <person name="Dacre M."/>
            <person name="Hellsten U."/>
            <person name="Larroux C."/>
            <person name="Putnam N.H."/>
            <person name="Stanke M."/>
            <person name="Adamska M."/>
            <person name="Darling A."/>
            <person name="Degnan S.M."/>
            <person name="Oakley T.H."/>
            <person name="Plachetzki D.C."/>
            <person name="Zhai Y."/>
            <person name="Adamski M."/>
            <person name="Calcino A."/>
            <person name="Cummins S.F."/>
            <person name="Goodstein D.M."/>
            <person name="Harris C."/>
            <person name="Jackson D.J."/>
            <person name="Leys S.P."/>
            <person name="Shu S."/>
            <person name="Woodcroft B.J."/>
            <person name="Vervoort M."/>
            <person name="Kosik K.S."/>
            <person name="Manning G."/>
            <person name="Degnan B.M."/>
            <person name="Rokhsar D.S."/>
        </authorList>
    </citation>
    <scope>NUCLEOTIDE SEQUENCE [LARGE SCALE GENOMIC DNA]</scope>
</reference>
<evidence type="ECO:0000259" key="5">
    <source>
        <dbReference type="PROSITE" id="PS51634"/>
    </source>
</evidence>
<dbReference type="EnsemblMetazoa" id="Aqu2.1.30905_001">
    <property type="protein sequence ID" value="Aqu2.1.30905_001"/>
    <property type="gene ID" value="Aqu2.1.30905"/>
</dbReference>
<feature type="compositionally biased region" description="Polar residues" evidence="4">
    <location>
        <begin position="144"/>
        <end position="153"/>
    </location>
</feature>
<name>A0A1X7USD6_AMPQE</name>
<proteinExistence type="inferred from homology"/>
<dbReference type="STRING" id="400682.A0A1X7USD6"/>
<protein>
    <recommendedName>
        <fullName evidence="5">CRC domain-containing protein</fullName>
    </recommendedName>
</protein>
<dbReference type="AlphaFoldDB" id="A0A1X7USD6"/>
<evidence type="ECO:0000313" key="7">
    <source>
        <dbReference type="Proteomes" id="UP000007879"/>
    </source>
</evidence>
<evidence type="ECO:0000256" key="4">
    <source>
        <dbReference type="SAM" id="MobiDB-lite"/>
    </source>
</evidence>
<evidence type="ECO:0000256" key="1">
    <source>
        <dbReference type="ARBA" id="ARBA00004123"/>
    </source>
</evidence>
<keyword evidence="3" id="KW-0539">Nucleus</keyword>
<gene>
    <name evidence="6" type="primary">100636787</name>
</gene>
<dbReference type="InterPro" id="IPR005172">
    <property type="entry name" value="CRC"/>
</dbReference>
<dbReference type="PANTHER" id="PTHR12446:SF34">
    <property type="entry name" value="PROTEIN LIN-54 HOMOLOG"/>
    <property type="match status" value="1"/>
</dbReference>
<feature type="region of interest" description="Disordered" evidence="4">
    <location>
        <begin position="143"/>
        <end position="188"/>
    </location>
</feature>
<comment type="subcellular location">
    <subcellularLocation>
        <location evidence="1">Nucleus</location>
    </subcellularLocation>
</comment>
<feature type="domain" description="CRC" evidence="5">
    <location>
        <begin position="186"/>
        <end position="299"/>
    </location>
</feature>
<dbReference type="GO" id="GO:0006355">
    <property type="term" value="P:regulation of DNA-templated transcription"/>
    <property type="evidence" value="ECO:0007669"/>
    <property type="project" value="TreeGrafter"/>
</dbReference>
<dbReference type="PROSITE" id="PS51634">
    <property type="entry name" value="CRC"/>
    <property type="match status" value="1"/>
</dbReference>
<dbReference type="Proteomes" id="UP000007879">
    <property type="component" value="Unassembled WGS sequence"/>
</dbReference>
<sequence length="417" mass="44834">MASIPPVRGPSIGMSGKDFSDRGNSAAGGMLPSNRGGGGGGMVTNNTYLVTNNAQVLTPSSINNQQSLSIPVSSSNSLRKVLVKPIAPKQGLPMGMVPGLVATPNNTGPNLLTSSDQGGGAYTHNYLQLQTLTQNAAPPLSAGVTVTTEQGKTATIPPPSHQQSKPKRRTSSQSSGSGANLASNKPRKPCNCKNSQCLKLYCDCFANGEFCRDSCNCQNCKNSFQHEGDRSRAVKACLERNPNAFKPKVGHGRVGDERRHIKGCNCKKSSCLKNYCECYEAKIPCSHLCRCVGCQNLADRPEGKGLMQLANAADLRTQQQKAASNHFLDQLEFFTPHYSQRLQEEKQRLPYSFVNKDVTKATTLCLLEEASHCASSGKSPVDIERAVLIEFGRCLEQIINSSETANQVHREGVSGMV</sequence>
<dbReference type="InterPro" id="IPR033467">
    <property type="entry name" value="Tesmin/TSO1-like_CXC"/>
</dbReference>
<accession>A0A1X7USD6</accession>
<dbReference type="InterPro" id="IPR028307">
    <property type="entry name" value="Lin-54_fam"/>
</dbReference>
<dbReference type="PANTHER" id="PTHR12446">
    <property type="entry name" value="TESMIN/TSO1-RELATED"/>
    <property type="match status" value="1"/>
</dbReference>
<evidence type="ECO:0000313" key="6">
    <source>
        <dbReference type="EnsemblMetazoa" id="Aqu2.1.30905_001"/>
    </source>
</evidence>
<evidence type="ECO:0000256" key="2">
    <source>
        <dbReference type="ARBA" id="ARBA00007267"/>
    </source>
</evidence>
<feature type="region of interest" description="Disordered" evidence="4">
    <location>
        <begin position="1"/>
        <end position="39"/>
    </location>
</feature>
<feature type="compositionally biased region" description="Polar residues" evidence="4">
    <location>
        <begin position="171"/>
        <end position="183"/>
    </location>
</feature>
<evidence type="ECO:0000256" key="3">
    <source>
        <dbReference type="ARBA" id="ARBA00023242"/>
    </source>
</evidence>
<reference evidence="6" key="2">
    <citation type="submission" date="2017-05" db="UniProtKB">
        <authorList>
            <consortium name="EnsemblMetazoa"/>
        </authorList>
    </citation>
    <scope>IDENTIFICATION</scope>
</reference>
<dbReference type="OrthoDB" id="6283463at2759"/>
<dbReference type="Pfam" id="PF03638">
    <property type="entry name" value="TCR"/>
    <property type="match status" value="2"/>
</dbReference>
<dbReference type="EnsemblMetazoa" id="XM_019996956.1">
    <property type="protein sequence ID" value="XP_019852515.1"/>
    <property type="gene ID" value="LOC100636787"/>
</dbReference>
<keyword evidence="7" id="KW-1185">Reference proteome</keyword>
<organism evidence="6">
    <name type="scientific">Amphimedon queenslandica</name>
    <name type="common">Sponge</name>
    <dbReference type="NCBI Taxonomy" id="400682"/>
    <lineage>
        <taxon>Eukaryota</taxon>
        <taxon>Metazoa</taxon>
        <taxon>Porifera</taxon>
        <taxon>Demospongiae</taxon>
        <taxon>Heteroscleromorpha</taxon>
        <taxon>Haplosclerida</taxon>
        <taxon>Niphatidae</taxon>
        <taxon>Amphimedon</taxon>
    </lineage>
</organism>
<dbReference type="GO" id="GO:0005634">
    <property type="term" value="C:nucleus"/>
    <property type="evidence" value="ECO:0007669"/>
    <property type="project" value="UniProtKB-SubCell"/>
</dbReference>